<evidence type="ECO:0000256" key="3">
    <source>
        <dbReference type="ARBA" id="ARBA00022478"/>
    </source>
</evidence>
<keyword evidence="3 12" id="KW-0240">DNA-directed RNA polymerase</keyword>
<dbReference type="GO" id="GO:0006362">
    <property type="term" value="P:transcription elongation by RNA polymerase I"/>
    <property type="evidence" value="ECO:0007669"/>
    <property type="project" value="TreeGrafter"/>
</dbReference>
<keyword evidence="4" id="KW-0804">Transcription</keyword>
<dbReference type="Gene3D" id="3.40.1340.10">
    <property type="entry name" value="RNA polymerase, Rpb5, N-terminal domain"/>
    <property type="match status" value="1"/>
</dbReference>
<dbReference type="HAMAP" id="MF_00025">
    <property type="entry name" value="RNApol_Rpo5_RPB5"/>
    <property type="match status" value="1"/>
</dbReference>
<evidence type="ECO:0000256" key="5">
    <source>
        <dbReference type="ARBA" id="ARBA00023242"/>
    </source>
</evidence>
<dbReference type="GO" id="GO:0003677">
    <property type="term" value="F:DNA binding"/>
    <property type="evidence" value="ECO:0007669"/>
    <property type="project" value="InterPro"/>
</dbReference>
<name>A0A6G1S414_9ACAR</name>
<evidence type="ECO:0000259" key="10">
    <source>
        <dbReference type="Pfam" id="PF01191"/>
    </source>
</evidence>
<dbReference type="SUPFAM" id="SSF53036">
    <property type="entry name" value="Eukaryotic RPB5 N-terminal domain"/>
    <property type="match status" value="1"/>
</dbReference>
<dbReference type="AlphaFoldDB" id="A0A6G1S414"/>
<evidence type="ECO:0000256" key="4">
    <source>
        <dbReference type="ARBA" id="ARBA00023163"/>
    </source>
</evidence>
<proteinExistence type="inferred from homology"/>
<evidence type="ECO:0000256" key="1">
    <source>
        <dbReference type="ARBA" id="ARBA00004123"/>
    </source>
</evidence>
<dbReference type="FunFam" id="3.40.1340.10:FF:000001">
    <property type="entry name" value="DNA-directed RNA polymerases I, II, and III subunit RPABC1"/>
    <property type="match status" value="1"/>
</dbReference>
<accession>A0A6G1S414</accession>
<comment type="function">
    <text evidence="8">DNA-dependent RNA polymerase catalyzes the transcription of DNA into RNA using the four ribonucleoside triphosphates as substrates. Common component of RNA polymerases I, II and III which synthesize ribosomal RNA precursors, mRNA precursors and many functional non-coding RNAs, and small RNAs, such as 5S rRNA and tRNAs, respectively. Pol II is the central component of the basal RNA polymerase II transcription machinery. Pols are composed of mobile elements that move relative to each other. In Pol II, RPB5 is part of the lower jaw surrounding the central large cleft and thought to grab the incoming DNA template. Seems to be the major component in this process.</text>
</comment>
<dbReference type="InterPro" id="IPR035913">
    <property type="entry name" value="RPB5-like_sf"/>
</dbReference>
<dbReference type="GO" id="GO:0005736">
    <property type="term" value="C:RNA polymerase I complex"/>
    <property type="evidence" value="ECO:0007669"/>
    <property type="project" value="TreeGrafter"/>
</dbReference>
<organism evidence="12">
    <name type="scientific">Aceria tosichella</name>
    <name type="common">wheat curl mite</name>
    <dbReference type="NCBI Taxonomy" id="561515"/>
    <lineage>
        <taxon>Eukaryota</taxon>
        <taxon>Metazoa</taxon>
        <taxon>Ecdysozoa</taxon>
        <taxon>Arthropoda</taxon>
        <taxon>Chelicerata</taxon>
        <taxon>Arachnida</taxon>
        <taxon>Acari</taxon>
        <taxon>Acariformes</taxon>
        <taxon>Trombidiformes</taxon>
        <taxon>Prostigmata</taxon>
        <taxon>Eupodina</taxon>
        <taxon>Eriophyoidea</taxon>
        <taxon>Eriophyidae</taxon>
        <taxon>Eriophyinae</taxon>
        <taxon>Aceriini</taxon>
        <taxon>Aceria</taxon>
    </lineage>
</organism>
<feature type="domain" description="RNA polymerase subunit H/Rpb5 C-terminal" evidence="10">
    <location>
        <begin position="138"/>
        <end position="210"/>
    </location>
</feature>
<evidence type="ECO:0000256" key="6">
    <source>
        <dbReference type="ARBA" id="ARBA00025765"/>
    </source>
</evidence>
<dbReference type="Gene3D" id="3.90.940.20">
    <property type="entry name" value="RPB5-like RNA polymerase subunit"/>
    <property type="match status" value="1"/>
</dbReference>
<protein>
    <recommendedName>
        <fullName evidence="2">DNA-directed RNA polymerases I, II, and III subunit RPABC1</fullName>
    </recommendedName>
    <alternativeName>
        <fullName evidence="7">RPB5 homolog</fullName>
    </alternativeName>
</protein>
<dbReference type="InterPro" id="IPR014381">
    <property type="entry name" value="Arch_Rpo5/euc_Rpb5"/>
</dbReference>
<dbReference type="Pfam" id="PF01191">
    <property type="entry name" value="RNA_pol_Rpb5_C"/>
    <property type="match status" value="1"/>
</dbReference>
<dbReference type="PIRSF" id="PIRSF000747">
    <property type="entry name" value="RPB5"/>
    <property type="match status" value="1"/>
</dbReference>
<dbReference type="PANTHER" id="PTHR10535:SF0">
    <property type="entry name" value="DNA-DIRECTED RNA POLYMERASES I, II, AND III SUBUNIT RPABC1"/>
    <property type="match status" value="1"/>
</dbReference>
<evidence type="ECO:0000256" key="9">
    <source>
        <dbReference type="ARBA" id="ARBA00064429"/>
    </source>
</evidence>
<sequence length="211" mass="24635">MADEEAEIYKLWRIRKTVLNLCHDRGYLIAQEELDQTVEQFKQEFVVKRGLDRPSRSDLTVHCAHNDNSDDMMYVFFPDEAKIGIRHIQGYVSKMESEKVQRAIVIVRQGLTPSARQAIKEVGPTYMMEEFLESEMLINITEHELVPQHTLLTVEEKQELFSRYKLKEAQLMKMLAGDPVARYYGFKRGQVIKIVRKSDTAGRYVTHRLVV</sequence>
<comment type="similarity">
    <text evidence="6">Belongs to the archaeal Rpo5/eukaryotic RPB5 RNA polymerase subunit family.</text>
</comment>
<dbReference type="InterPro" id="IPR036710">
    <property type="entry name" value="RNA_pol_Rpb5_N_sf"/>
</dbReference>
<keyword evidence="5" id="KW-0539">Nucleus</keyword>
<comment type="subcellular location">
    <subcellularLocation>
        <location evidence="1">Nucleus</location>
    </subcellularLocation>
</comment>
<feature type="domain" description="RNA polymerase Rpb5 N-terminal" evidence="11">
    <location>
        <begin position="5"/>
        <end position="95"/>
    </location>
</feature>
<dbReference type="Pfam" id="PF03871">
    <property type="entry name" value="RNA_pol_Rpb5_N"/>
    <property type="match status" value="1"/>
</dbReference>
<dbReference type="GO" id="GO:0003899">
    <property type="term" value="F:DNA-directed RNA polymerase activity"/>
    <property type="evidence" value="ECO:0007669"/>
    <property type="project" value="InterPro"/>
</dbReference>
<evidence type="ECO:0000256" key="2">
    <source>
        <dbReference type="ARBA" id="ARBA00020809"/>
    </source>
</evidence>
<dbReference type="GO" id="GO:0005665">
    <property type="term" value="C:RNA polymerase II, core complex"/>
    <property type="evidence" value="ECO:0007669"/>
    <property type="project" value="TreeGrafter"/>
</dbReference>
<dbReference type="PANTHER" id="PTHR10535">
    <property type="entry name" value="DNA-DIRECTED RNA POLYMERASES I, II, AND III SUBUNIT RPABC1"/>
    <property type="match status" value="1"/>
</dbReference>
<comment type="subunit">
    <text evidence="9">Component of the RNA polymerase I (Pol I), RNA polymerase II (Pol II) and RNA polymerase III (Pol III) complexes consisting of at least 13, 12 and 17 subunits, respectively. In RNA Pol II, this subunit is present in 2-fold molar excess over the other subunits.</text>
</comment>
<evidence type="ECO:0000256" key="7">
    <source>
        <dbReference type="ARBA" id="ARBA00032836"/>
    </source>
</evidence>
<evidence type="ECO:0000256" key="8">
    <source>
        <dbReference type="ARBA" id="ARBA00060082"/>
    </source>
</evidence>
<evidence type="ECO:0000259" key="11">
    <source>
        <dbReference type="Pfam" id="PF03871"/>
    </source>
</evidence>
<evidence type="ECO:0000313" key="12">
    <source>
        <dbReference type="EMBL" id="MDE44961.1"/>
    </source>
</evidence>
<gene>
    <name evidence="12" type="primary">Polr2e_1</name>
    <name evidence="12" type="ORF">g.7788</name>
</gene>
<dbReference type="GO" id="GO:0006366">
    <property type="term" value="P:transcription by RNA polymerase II"/>
    <property type="evidence" value="ECO:0007669"/>
    <property type="project" value="TreeGrafter"/>
</dbReference>
<dbReference type="FunFam" id="3.90.940.20:FF:000001">
    <property type="entry name" value="DNA-directed RNA polymerases I, II, and III subunit RPABC1"/>
    <property type="match status" value="1"/>
</dbReference>
<reference evidence="12" key="1">
    <citation type="submission" date="2018-10" db="EMBL/GenBank/DDBJ databases">
        <title>Transcriptome assembly of Aceria tosichella (Wheat curl mite) Type 2.</title>
        <authorList>
            <person name="Scully E.D."/>
            <person name="Geib S.M."/>
            <person name="Palmer N.A."/>
            <person name="Gupta A.K."/>
            <person name="Sarath G."/>
            <person name="Tatineni S."/>
        </authorList>
    </citation>
    <scope>NUCLEOTIDE SEQUENCE</scope>
    <source>
        <strain evidence="12">LincolnNE</strain>
    </source>
</reference>
<dbReference type="EMBL" id="GGYP01000190">
    <property type="protein sequence ID" value="MDE44961.1"/>
    <property type="molecule type" value="Transcribed_RNA"/>
</dbReference>
<dbReference type="GO" id="GO:0042797">
    <property type="term" value="P:tRNA transcription by RNA polymerase III"/>
    <property type="evidence" value="ECO:0007669"/>
    <property type="project" value="TreeGrafter"/>
</dbReference>
<dbReference type="SUPFAM" id="SSF55287">
    <property type="entry name" value="RPB5-like RNA polymerase subunit"/>
    <property type="match status" value="1"/>
</dbReference>
<dbReference type="InterPro" id="IPR005571">
    <property type="entry name" value="RNA_pol_Rpb5_N"/>
</dbReference>
<dbReference type="InterPro" id="IPR000783">
    <property type="entry name" value="RNA_pol_subH/Rpb5_C"/>
</dbReference>
<dbReference type="GO" id="GO:0005666">
    <property type="term" value="C:RNA polymerase III complex"/>
    <property type="evidence" value="ECO:0007669"/>
    <property type="project" value="TreeGrafter"/>
</dbReference>